<keyword evidence="1" id="KW-0812">Transmembrane</keyword>
<keyword evidence="1" id="KW-0472">Membrane</keyword>
<feature type="signal peptide" evidence="2">
    <location>
        <begin position="1"/>
        <end position="19"/>
    </location>
</feature>
<dbReference type="InterPro" id="IPR036404">
    <property type="entry name" value="Jacalin-like_lectin_dom_sf"/>
</dbReference>
<protein>
    <recommendedName>
        <fullName evidence="3">Jacalin-type lectin domain-containing protein</fullName>
    </recommendedName>
</protein>
<accession>H3HAN4</accession>
<keyword evidence="5" id="KW-1185">Reference proteome</keyword>
<feature type="transmembrane region" description="Helical" evidence="1">
    <location>
        <begin position="297"/>
        <end position="314"/>
    </location>
</feature>
<feature type="domain" description="Jacalin-type lectin" evidence="3">
    <location>
        <begin position="34"/>
        <end position="175"/>
    </location>
</feature>
<dbReference type="STRING" id="164328.H3HAN4"/>
<dbReference type="VEuPathDB" id="FungiDB:KRP22_3736"/>
<keyword evidence="2" id="KW-0732">Signal</keyword>
<feature type="domain" description="Jacalin-type lectin" evidence="3">
    <location>
        <begin position="547"/>
        <end position="697"/>
    </location>
</feature>
<dbReference type="HOGENOM" id="CLU_273803_0_0_1"/>
<dbReference type="PANTHER" id="PTHR47293:SF15">
    <property type="entry name" value="JACALIN-RELATED LECTIN 19"/>
    <property type="match status" value="1"/>
</dbReference>
<evidence type="ECO:0000259" key="3">
    <source>
        <dbReference type="PROSITE" id="PS51752"/>
    </source>
</evidence>
<evidence type="ECO:0000256" key="2">
    <source>
        <dbReference type="SAM" id="SignalP"/>
    </source>
</evidence>
<reference evidence="4" key="2">
    <citation type="submission" date="2015-06" db="UniProtKB">
        <authorList>
            <consortium name="EnsemblProtists"/>
        </authorList>
    </citation>
    <scope>IDENTIFICATION</scope>
    <source>
        <strain evidence="4">Pr102</strain>
    </source>
</reference>
<dbReference type="eggNOG" id="ENOG502RCIN">
    <property type="taxonomic scope" value="Eukaryota"/>
</dbReference>
<dbReference type="InterPro" id="IPR001229">
    <property type="entry name" value="Jacalin-like_lectin_dom"/>
</dbReference>
<dbReference type="OMA" id="WIPRADQ"/>
<dbReference type="EMBL" id="DS565998">
    <property type="status" value="NOT_ANNOTATED_CDS"/>
    <property type="molecule type" value="Genomic_DNA"/>
</dbReference>
<dbReference type="SMART" id="SM00915">
    <property type="entry name" value="Jacalin"/>
    <property type="match status" value="2"/>
</dbReference>
<evidence type="ECO:0000313" key="5">
    <source>
        <dbReference type="Proteomes" id="UP000005238"/>
    </source>
</evidence>
<proteinExistence type="predicted"/>
<reference evidence="5" key="1">
    <citation type="journal article" date="2006" name="Science">
        <title>Phytophthora genome sequences uncover evolutionary origins and mechanisms of pathogenesis.</title>
        <authorList>
            <person name="Tyler B.M."/>
            <person name="Tripathy S."/>
            <person name="Zhang X."/>
            <person name="Dehal P."/>
            <person name="Jiang R.H."/>
            <person name="Aerts A."/>
            <person name="Arredondo F.D."/>
            <person name="Baxter L."/>
            <person name="Bensasson D."/>
            <person name="Beynon J.L."/>
            <person name="Chapman J."/>
            <person name="Damasceno C.M."/>
            <person name="Dorrance A.E."/>
            <person name="Dou D."/>
            <person name="Dickerman A.W."/>
            <person name="Dubchak I.L."/>
            <person name="Garbelotto M."/>
            <person name="Gijzen M."/>
            <person name="Gordon S.G."/>
            <person name="Govers F."/>
            <person name="Grunwald N.J."/>
            <person name="Huang W."/>
            <person name="Ivors K.L."/>
            <person name="Jones R.W."/>
            <person name="Kamoun S."/>
            <person name="Krampis K."/>
            <person name="Lamour K.H."/>
            <person name="Lee M.K."/>
            <person name="McDonald W.H."/>
            <person name="Medina M."/>
            <person name="Meijer H.J."/>
            <person name="Nordberg E.K."/>
            <person name="Maclean D.J."/>
            <person name="Ospina-Giraldo M.D."/>
            <person name="Morris P.F."/>
            <person name="Phuntumart V."/>
            <person name="Putnam N.H."/>
            <person name="Rash S."/>
            <person name="Rose J.K."/>
            <person name="Sakihama Y."/>
            <person name="Salamov A.A."/>
            <person name="Savidor A."/>
            <person name="Scheuring C.F."/>
            <person name="Smith B.M."/>
            <person name="Sobral B.W."/>
            <person name="Terry A."/>
            <person name="Torto-Alalibo T.A."/>
            <person name="Win J."/>
            <person name="Xu Z."/>
            <person name="Zhang H."/>
            <person name="Grigoriev I.V."/>
            <person name="Rokhsar D.S."/>
            <person name="Boore J.L."/>
        </authorList>
    </citation>
    <scope>NUCLEOTIDE SEQUENCE [LARGE SCALE GENOMIC DNA]</scope>
    <source>
        <strain evidence="5">Pr102</strain>
    </source>
</reference>
<dbReference type="VEuPathDB" id="FungiDB:KRP23_8751"/>
<dbReference type="AlphaFoldDB" id="H3HAN4"/>
<dbReference type="InParanoid" id="H3HAN4"/>
<dbReference type="Proteomes" id="UP000005238">
    <property type="component" value="Unassembled WGS sequence"/>
</dbReference>
<dbReference type="PROSITE" id="PS51752">
    <property type="entry name" value="JACALIN_LECTIN"/>
    <property type="match status" value="2"/>
</dbReference>
<evidence type="ECO:0000313" key="4">
    <source>
        <dbReference type="EnsemblProtists" id="Phyra93290"/>
    </source>
</evidence>
<organism evidence="4 5">
    <name type="scientific">Phytophthora ramorum</name>
    <name type="common">Sudden oak death agent</name>
    <dbReference type="NCBI Taxonomy" id="164328"/>
    <lineage>
        <taxon>Eukaryota</taxon>
        <taxon>Sar</taxon>
        <taxon>Stramenopiles</taxon>
        <taxon>Oomycota</taxon>
        <taxon>Peronosporomycetes</taxon>
        <taxon>Peronosporales</taxon>
        <taxon>Peronosporaceae</taxon>
        <taxon>Phytophthora</taxon>
    </lineage>
</organism>
<dbReference type="Pfam" id="PF01419">
    <property type="entry name" value="Jacalin"/>
    <property type="match status" value="2"/>
</dbReference>
<keyword evidence="1" id="KW-1133">Transmembrane helix</keyword>
<dbReference type="EnsemblProtists" id="Phyra93290">
    <property type="protein sequence ID" value="Phyra93290"/>
    <property type="gene ID" value="Phyra93290"/>
</dbReference>
<feature type="chain" id="PRO_5003588354" description="Jacalin-type lectin domain-containing protein" evidence="2">
    <location>
        <begin position="20"/>
        <end position="1121"/>
    </location>
</feature>
<evidence type="ECO:0000256" key="1">
    <source>
        <dbReference type="SAM" id="Phobius"/>
    </source>
</evidence>
<feature type="transmembrane region" description="Helical" evidence="1">
    <location>
        <begin position="268"/>
        <end position="290"/>
    </location>
</feature>
<dbReference type="CDD" id="cd09615">
    <property type="entry name" value="Jacalin_EEP"/>
    <property type="match status" value="1"/>
</dbReference>
<dbReference type="PANTHER" id="PTHR47293">
    <property type="entry name" value="JACALIN-RELATED LECTIN 3"/>
    <property type="match status" value="1"/>
</dbReference>
<dbReference type="VEuPathDB" id="FungiDB:KRP22_9623"/>
<dbReference type="SUPFAM" id="SSF51101">
    <property type="entry name" value="Mannose-binding lectins"/>
    <property type="match status" value="2"/>
</dbReference>
<sequence>MPVLEVLLVLLLAAWSAAGASTTQADASTADEDILLSEVYGGPHGDAFSDMSSISLGQTLSSITVRGDERVDAISVNIKTPAEATWDHGGSGGEENVLTLGTEEYIDSMEIHWGKKGGHTRVFYLKVETSEGNSVSAGEKTDDNARVTAPEGFQLSGFYGRAASEVDQLGAIWTRRSAKAAKLKDRMGTAWYGKKIRNWVGPSVGVAKDSACYRQMQFFNSSKVCPSGYTLDDDYCIAQCPLAYPVKCFLECIPQNDNCALEILQKTVAVVAAVVNVATAGVLGAIFSGYKKVSQTFFCAANVVGVLRSLIYYIRFQKTTAPQGAVEELLAVAYQSDVVLVDLPVAVCHCIGVPVPANLQFTGIVMMIVEAIVKQAIINGDEILSSAKNLKRLSDHVMTSVINVRNNTPGATINDVRVKISRSSLVLRDIPTATNNCMNELLSYKTEEAAFDTRDLLRKTFGVIIEQLVATGVTNGGSFVAESQYILEVTNYGLVMLSGLDPTRLVWLASQFVQPTCGPTSFIGDIDDGSLYDALGLTTVDEAFVGSYGLWKKKGDGVVKLIFKSIDSKDVTVTIHSGGESIAEVDVNAHGSATWNSTVSKLQDKLTLSHGGSGGEDNTLTLTNDEYITSMEIHWGKKGTSTLVFYLSFGTNAGNFVSGGTATEDNATVTAPEGFQLSGFFGRAEGAIDQLGAIWTRTNATIRNWLGPMIGDASDSACYRKTEPFDSKDCPMSYPVFCYFECIPQNDDCSLEIFTKAASVAAAAFNSATAGVFNALFSQYKSAKQSFLCASNMIGVMKSLVYYLRFTQTTAPAGDVEEILAVAYQSNVVLFDLPIATIIKQAVTNGDQILSSAVNVLALLTNSSATNSTAGTSVDTLQDLIDSNSTCGYQLKNLTDHLRNATRVDDIRVSISNSSIVLYDIPTATNNCMRELLANKTLDAAFETRDLLRKTFGVIIDELIDDGTSDLGASVNEDDYMLEVANMGLTPTCGPTSFIGEIDDGTLYDALGLSTVDEAFEGSYGTWSKEGDGIMNLVFESTDTKDVTVVIHSGGDSIADVDVNAGETATWNSSISALQGTVMYLDRWRSDAIGIPGSGGGSLVLWIPRADQGGHLTMHVRINVS</sequence>
<name>H3HAN4_PHYRM</name>
<dbReference type="Gene3D" id="2.100.10.30">
    <property type="entry name" value="Jacalin-like lectin domain"/>
    <property type="match status" value="2"/>
</dbReference>